<gene>
    <name evidence="5" type="ORF">F0225_19065</name>
</gene>
<dbReference type="Pfam" id="PF00497">
    <property type="entry name" value="SBP_bac_3"/>
    <property type="match status" value="1"/>
</dbReference>
<dbReference type="RefSeq" id="WP_171362358.1">
    <property type="nucleotide sequence ID" value="NZ_VTXC01000097.1"/>
</dbReference>
<dbReference type="EMBL" id="VTXC01000097">
    <property type="protein sequence ID" value="NOH73415.1"/>
    <property type="molecule type" value="Genomic_DNA"/>
</dbReference>
<feature type="signal peptide" evidence="3">
    <location>
        <begin position="1"/>
        <end position="22"/>
    </location>
</feature>
<dbReference type="PANTHER" id="PTHR35936">
    <property type="entry name" value="MEMBRANE-BOUND LYTIC MUREIN TRANSGLYCOSYLASE F"/>
    <property type="match status" value="1"/>
</dbReference>
<feature type="chain" id="PRO_5030577307" evidence="3">
    <location>
        <begin position="23"/>
        <end position="250"/>
    </location>
</feature>
<organism evidence="5 6">
    <name type="scientific">Vibrio pectenicida</name>
    <dbReference type="NCBI Taxonomy" id="62763"/>
    <lineage>
        <taxon>Bacteria</taxon>
        <taxon>Pseudomonadati</taxon>
        <taxon>Pseudomonadota</taxon>
        <taxon>Gammaproteobacteria</taxon>
        <taxon>Vibrionales</taxon>
        <taxon>Vibrionaceae</taxon>
        <taxon>Vibrio</taxon>
    </lineage>
</organism>
<evidence type="ECO:0000256" key="2">
    <source>
        <dbReference type="ARBA" id="ARBA00022729"/>
    </source>
</evidence>
<dbReference type="AlphaFoldDB" id="A0A7Y4EF47"/>
<protein>
    <submittedName>
        <fullName evidence="5">Amino acid ABC transporter substrate-binding protein</fullName>
    </submittedName>
</protein>
<proteinExistence type="inferred from homology"/>
<evidence type="ECO:0000256" key="1">
    <source>
        <dbReference type="ARBA" id="ARBA00010333"/>
    </source>
</evidence>
<comment type="similarity">
    <text evidence="1">Belongs to the bacterial solute-binding protein 3 family.</text>
</comment>
<evidence type="ECO:0000256" key="3">
    <source>
        <dbReference type="SAM" id="SignalP"/>
    </source>
</evidence>
<accession>A0A7Y4EF47</accession>
<comment type="caution">
    <text evidence="5">The sequence shown here is derived from an EMBL/GenBank/DDBJ whole genome shotgun (WGS) entry which is preliminary data.</text>
</comment>
<dbReference type="InterPro" id="IPR001638">
    <property type="entry name" value="Solute-binding_3/MltF_N"/>
</dbReference>
<feature type="domain" description="Solute-binding protein family 3/N-terminal" evidence="4">
    <location>
        <begin position="18"/>
        <end position="242"/>
    </location>
</feature>
<evidence type="ECO:0000259" key="4">
    <source>
        <dbReference type="SMART" id="SM00062"/>
    </source>
</evidence>
<reference evidence="5 6" key="1">
    <citation type="submission" date="2019-09" db="EMBL/GenBank/DDBJ databases">
        <title>Draft genome sequencing and comparative genomics of hatchery-associated Vibrios.</title>
        <authorList>
            <person name="Kehlet-Delgado H."/>
            <person name="Mueller R.S."/>
        </authorList>
    </citation>
    <scope>NUCLEOTIDE SEQUENCE [LARGE SCALE GENOMIC DNA]</scope>
    <source>
        <strain evidence="5 6">99-46-Y</strain>
    </source>
</reference>
<sequence>MKALALAVIFPCLSFAQTVTVAADEWYPMNGDPKSDKPGFMIELAEKALALKGIELEYKILPWERAIIKARKGEIDCIVATSKDELPDFIFGQEEFALDTTAFFVNDSDSWRFNTSESLSGRKLGSISGYKYGEPIDSWIEDNGDVLAGNNSLDRNIKMLQAKRIDTIIESELVMGAKLQSLNATKYVISAGNTDTSHPLYLACGPDNPNSSTIVKSLDEGIRVLRKQGHVQDIMSRYGLNDWKTKTNFP</sequence>
<dbReference type="PANTHER" id="PTHR35936:SF25">
    <property type="entry name" value="ABC TRANSPORTER SUBSTRATE-BINDING PROTEIN"/>
    <property type="match status" value="1"/>
</dbReference>
<name>A0A7Y4EF47_9VIBR</name>
<keyword evidence="2 3" id="KW-0732">Signal</keyword>
<evidence type="ECO:0000313" key="5">
    <source>
        <dbReference type="EMBL" id="NOH73415.1"/>
    </source>
</evidence>
<dbReference type="Proteomes" id="UP000565719">
    <property type="component" value="Unassembled WGS sequence"/>
</dbReference>
<dbReference type="Gene3D" id="3.40.190.10">
    <property type="entry name" value="Periplasmic binding protein-like II"/>
    <property type="match status" value="2"/>
</dbReference>
<dbReference type="SMART" id="SM00062">
    <property type="entry name" value="PBPb"/>
    <property type="match status" value="1"/>
</dbReference>
<dbReference type="SUPFAM" id="SSF53850">
    <property type="entry name" value="Periplasmic binding protein-like II"/>
    <property type="match status" value="1"/>
</dbReference>
<evidence type="ECO:0000313" key="6">
    <source>
        <dbReference type="Proteomes" id="UP000565719"/>
    </source>
</evidence>